<keyword evidence="3" id="KW-1185">Reference proteome</keyword>
<feature type="signal peptide" evidence="1">
    <location>
        <begin position="1"/>
        <end position="15"/>
    </location>
</feature>
<reference evidence="2 3" key="1">
    <citation type="submission" date="2014-04" db="EMBL/GenBank/DDBJ databases">
        <authorList>
            <consortium name="DOE Joint Genome Institute"/>
            <person name="Kuo A."/>
            <person name="Girlanda M."/>
            <person name="Perotto S."/>
            <person name="Kohler A."/>
            <person name="Nagy L.G."/>
            <person name="Floudas D."/>
            <person name="Copeland A."/>
            <person name="Barry K.W."/>
            <person name="Cichocki N."/>
            <person name="Veneault-Fourrey C."/>
            <person name="LaButti K."/>
            <person name="Lindquist E.A."/>
            <person name="Lipzen A."/>
            <person name="Lundell T."/>
            <person name="Morin E."/>
            <person name="Murat C."/>
            <person name="Sun H."/>
            <person name="Tunlid A."/>
            <person name="Henrissat B."/>
            <person name="Grigoriev I.V."/>
            <person name="Hibbett D.S."/>
            <person name="Martin F."/>
            <person name="Nordberg H.P."/>
            <person name="Cantor M.N."/>
            <person name="Hua S.X."/>
        </authorList>
    </citation>
    <scope>NUCLEOTIDE SEQUENCE [LARGE SCALE GENOMIC DNA]</scope>
    <source>
        <strain evidence="2 3">MUT 4182</strain>
    </source>
</reference>
<evidence type="ECO:0000313" key="3">
    <source>
        <dbReference type="Proteomes" id="UP000054248"/>
    </source>
</evidence>
<organism evidence="2 3">
    <name type="scientific">Tulasnella calospora MUT 4182</name>
    <dbReference type="NCBI Taxonomy" id="1051891"/>
    <lineage>
        <taxon>Eukaryota</taxon>
        <taxon>Fungi</taxon>
        <taxon>Dikarya</taxon>
        <taxon>Basidiomycota</taxon>
        <taxon>Agaricomycotina</taxon>
        <taxon>Agaricomycetes</taxon>
        <taxon>Cantharellales</taxon>
        <taxon>Tulasnellaceae</taxon>
        <taxon>Tulasnella</taxon>
    </lineage>
</organism>
<dbReference type="HOGENOM" id="CLU_783452_0_0_1"/>
<gene>
    <name evidence="2" type="ORF">M407DRAFT_10838</name>
</gene>
<feature type="chain" id="PRO_5012655588" evidence="1">
    <location>
        <begin position="16"/>
        <end position="354"/>
    </location>
</feature>
<dbReference type="EMBL" id="KN823171">
    <property type="protein sequence ID" value="KIO20519.1"/>
    <property type="molecule type" value="Genomic_DNA"/>
</dbReference>
<proteinExistence type="predicted"/>
<keyword evidence="1" id="KW-0732">Signal</keyword>
<dbReference type="AlphaFoldDB" id="A0A0C3Q9C6"/>
<evidence type="ECO:0000256" key="1">
    <source>
        <dbReference type="SAM" id="SignalP"/>
    </source>
</evidence>
<name>A0A0C3Q9C6_9AGAM</name>
<evidence type="ECO:0000313" key="2">
    <source>
        <dbReference type="EMBL" id="KIO20519.1"/>
    </source>
</evidence>
<protein>
    <submittedName>
        <fullName evidence="2">Uncharacterized protein</fullName>
    </submittedName>
</protein>
<sequence length="354" mass="40104">MGMKLLLLFMPMCLSLTSKWQLGSTMVTKARWRGSVKVEMQIQDATILFVWQEFSLRPTPKSEFVMAEATRLQAIFKSSGLGPASRWLHVEPDDDDDRQLFVWSNGEGELLVSDRAALVWKICVHDIQGNAAYQVAKTILHSREKALMFQLPQETRAIVCRNVEKYLNNPANGCTVPRSLGQDSTPWAVMDVSAQNIPRHELLLVCRRGIHGSTHYSPTINLPFSFLAMETFSLRLYVFHHTDLMLRIRLLCAQGAPYHGDDVVNSPMGPSSIERWVVHHFNNQYRVYDSHRNLLLFLPVESLTNPDFKLSTWVGSYPFKPSSSERHAISHLDTSVSPISQLREPAFATLNAGP</sequence>
<reference evidence="3" key="2">
    <citation type="submission" date="2015-01" db="EMBL/GenBank/DDBJ databases">
        <title>Evolutionary Origins and Diversification of the Mycorrhizal Mutualists.</title>
        <authorList>
            <consortium name="DOE Joint Genome Institute"/>
            <consortium name="Mycorrhizal Genomics Consortium"/>
            <person name="Kohler A."/>
            <person name="Kuo A."/>
            <person name="Nagy L.G."/>
            <person name="Floudas D."/>
            <person name="Copeland A."/>
            <person name="Barry K.W."/>
            <person name="Cichocki N."/>
            <person name="Veneault-Fourrey C."/>
            <person name="LaButti K."/>
            <person name="Lindquist E.A."/>
            <person name="Lipzen A."/>
            <person name="Lundell T."/>
            <person name="Morin E."/>
            <person name="Murat C."/>
            <person name="Riley R."/>
            <person name="Ohm R."/>
            <person name="Sun H."/>
            <person name="Tunlid A."/>
            <person name="Henrissat B."/>
            <person name="Grigoriev I.V."/>
            <person name="Hibbett D.S."/>
            <person name="Martin F."/>
        </authorList>
    </citation>
    <scope>NUCLEOTIDE SEQUENCE [LARGE SCALE GENOMIC DNA]</scope>
    <source>
        <strain evidence="3">MUT 4182</strain>
    </source>
</reference>
<dbReference type="Proteomes" id="UP000054248">
    <property type="component" value="Unassembled WGS sequence"/>
</dbReference>
<accession>A0A0C3Q9C6</accession>